<evidence type="ECO:0000256" key="1">
    <source>
        <dbReference type="SAM" id="MobiDB-lite"/>
    </source>
</evidence>
<feature type="region of interest" description="Disordered" evidence="1">
    <location>
        <begin position="1"/>
        <end position="75"/>
    </location>
</feature>
<evidence type="ECO:0000313" key="2">
    <source>
        <dbReference type="EMBL" id="GEA80156.1"/>
    </source>
</evidence>
<gene>
    <name evidence="2" type="ORF">CUD01_06000</name>
</gene>
<protein>
    <submittedName>
        <fullName evidence="2">Uncharacterized protein</fullName>
    </submittedName>
</protein>
<feature type="compositionally biased region" description="Low complexity" evidence="1">
    <location>
        <begin position="44"/>
        <end position="56"/>
    </location>
</feature>
<dbReference type="AlphaFoldDB" id="A0A4Y3K8W9"/>
<name>A0A4Y3K8W9_CELUD</name>
<accession>A0A4Y3K8W9</accession>
<proteinExistence type="predicted"/>
<feature type="compositionally biased region" description="Basic and acidic residues" evidence="1">
    <location>
        <begin position="25"/>
        <end position="39"/>
    </location>
</feature>
<organism evidence="2 3">
    <name type="scientific">Cellulomonas uda</name>
    <dbReference type="NCBI Taxonomy" id="1714"/>
    <lineage>
        <taxon>Bacteria</taxon>
        <taxon>Bacillati</taxon>
        <taxon>Actinomycetota</taxon>
        <taxon>Actinomycetes</taxon>
        <taxon>Micrococcales</taxon>
        <taxon>Cellulomonadaceae</taxon>
        <taxon>Cellulomonas</taxon>
    </lineage>
</organism>
<feature type="compositionally biased region" description="Basic and acidic residues" evidence="1">
    <location>
        <begin position="64"/>
        <end position="75"/>
    </location>
</feature>
<comment type="caution">
    <text evidence="2">The sequence shown here is derived from an EMBL/GenBank/DDBJ whole genome shotgun (WGS) entry which is preliminary data.</text>
</comment>
<reference evidence="2 3" key="1">
    <citation type="submission" date="2019-06" db="EMBL/GenBank/DDBJ databases">
        <title>Whole genome shotgun sequence of Cellulomonas uda NBRC 3747.</title>
        <authorList>
            <person name="Hosoyama A."/>
            <person name="Uohara A."/>
            <person name="Ohji S."/>
            <person name="Ichikawa N."/>
        </authorList>
    </citation>
    <scope>NUCLEOTIDE SEQUENCE [LARGE SCALE GENOMIC DNA]</scope>
    <source>
        <strain evidence="2 3">NBRC 3747</strain>
    </source>
</reference>
<feature type="compositionally biased region" description="Low complexity" evidence="1">
    <location>
        <begin position="15"/>
        <end position="24"/>
    </location>
</feature>
<dbReference type="Proteomes" id="UP000315842">
    <property type="component" value="Unassembled WGS sequence"/>
</dbReference>
<sequence length="75" mass="8174">MNAVPGRLPDPPPGLGRRLAQRLARPSDDERTNSARTDETNDASSTGRTDSTGSTESTDEAAVADDRWEDRTWSE</sequence>
<evidence type="ECO:0000313" key="3">
    <source>
        <dbReference type="Proteomes" id="UP000315842"/>
    </source>
</evidence>
<dbReference type="EMBL" id="BJLP01000006">
    <property type="protein sequence ID" value="GEA80156.1"/>
    <property type="molecule type" value="Genomic_DNA"/>
</dbReference>
<keyword evidence="3" id="KW-1185">Reference proteome</keyword>